<gene>
    <name evidence="1" type="ORF">V565_012110</name>
</gene>
<accession>A0A074S5Z5</accession>
<protein>
    <submittedName>
        <fullName evidence="1">Uncharacterized protein</fullName>
    </submittedName>
</protein>
<keyword evidence="2" id="KW-1185">Reference proteome</keyword>
<organism evidence="1 2">
    <name type="scientific">Rhizoctonia solani 123E</name>
    <dbReference type="NCBI Taxonomy" id="1423351"/>
    <lineage>
        <taxon>Eukaryota</taxon>
        <taxon>Fungi</taxon>
        <taxon>Dikarya</taxon>
        <taxon>Basidiomycota</taxon>
        <taxon>Agaricomycotina</taxon>
        <taxon>Agaricomycetes</taxon>
        <taxon>Cantharellales</taxon>
        <taxon>Ceratobasidiaceae</taxon>
        <taxon>Rhizoctonia</taxon>
    </lineage>
</organism>
<name>A0A074S5Z5_9AGAM</name>
<sequence length="129" mass="14453">MVGGSAFRVSLLGIEAVSLNSSKFSSWDIVVSNRFGARGIRKERNESRILSRIILRNTTSSEILFRDNICNEFRELYKIHCRCSSLSGRVHLHSYSYSSNWGLLAPKARTTSAFPAKVTCSTLGQILHN</sequence>
<reference evidence="1 2" key="1">
    <citation type="submission" date="2013-12" db="EMBL/GenBank/DDBJ databases">
        <authorList>
            <person name="Cubeta M."/>
            <person name="Pakala S."/>
            <person name="Fedorova N."/>
            <person name="Thomas E."/>
            <person name="Dean R."/>
            <person name="Jabaji S."/>
            <person name="Neate S."/>
            <person name="Toda T."/>
            <person name="Tavantzis S."/>
            <person name="Vilgalys R."/>
            <person name="Bharathan N."/>
            <person name="Pakala S."/>
            <person name="Losada L.S."/>
            <person name="Zafar N."/>
            <person name="Nierman W."/>
        </authorList>
    </citation>
    <scope>NUCLEOTIDE SEQUENCE [LARGE SCALE GENOMIC DNA]</scope>
    <source>
        <strain evidence="1 2">123E</strain>
    </source>
</reference>
<comment type="caution">
    <text evidence="1">The sequence shown here is derived from an EMBL/GenBank/DDBJ whole genome shotgun (WGS) entry which is preliminary data.</text>
</comment>
<evidence type="ECO:0000313" key="2">
    <source>
        <dbReference type="Proteomes" id="UP000027456"/>
    </source>
</evidence>
<dbReference type="Proteomes" id="UP000027456">
    <property type="component" value="Unassembled WGS sequence"/>
</dbReference>
<dbReference type="HOGENOM" id="CLU_1950037_0_0_1"/>
<proteinExistence type="predicted"/>
<dbReference type="AlphaFoldDB" id="A0A074S5Z5"/>
<evidence type="ECO:0000313" key="1">
    <source>
        <dbReference type="EMBL" id="KEP54836.1"/>
    </source>
</evidence>
<dbReference type="EMBL" id="AZST01000017">
    <property type="protein sequence ID" value="KEP54836.1"/>
    <property type="molecule type" value="Genomic_DNA"/>
</dbReference>